<dbReference type="Proteomes" id="UP000464718">
    <property type="component" value="Chromosome i"/>
</dbReference>
<sequence>MKKRKPNPYLLPKQTNAKLQADGSPSAFSFSQLHLASFVASQGVEWSNTLIGSVNGKQNAPR</sequence>
<proteinExistence type="predicted"/>
<evidence type="ECO:0000313" key="2">
    <source>
        <dbReference type="Proteomes" id="UP000464718"/>
    </source>
</evidence>
<organism evidence="1 2">
    <name type="scientific">Vibrio parahaemolyticus</name>
    <dbReference type="NCBI Taxonomy" id="670"/>
    <lineage>
        <taxon>Bacteria</taxon>
        <taxon>Pseudomonadati</taxon>
        <taxon>Pseudomonadota</taxon>
        <taxon>Gammaproteobacteria</taxon>
        <taxon>Vibrionales</taxon>
        <taxon>Vibrionaceae</taxon>
        <taxon>Vibrio</taxon>
    </lineage>
</organism>
<protein>
    <submittedName>
        <fullName evidence="1">Uncharacterized protein</fullName>
    </submittedName>
</protein>
<evidence type="ECO:0000313" key="1">
    <source>
        <dbReference type="EMBL" id="QHH09137.1"/>
    </source>
</evidence>
<name>A0AAX1FPY6_VIBPH</name>
<dbReference type="EMBL" id="CP034298">
    <property type="protein sequence ID" value="QHH09137.1"/>
    <property type="molecule type" value="Genomic_DNA"/>
</dbReference>
<accession>A0AAX1FPY6</accession>
<gene>
    <name evidence="1" type="ORF">EHC69_07000</name>
</gene>
<dbReference type="RefSeq" id="WP_140418980.1">
    <property type="nucleotide sequence ID" value="NZ_CP034298.1"/>
</dbReference>
<dbReference type="AlphaFoldDB" id="A0AAX1FPY6"/>
<reference evidence="1 2" key="1">
    <citation type="submission" date="2018-12" db="EMBL/GenBank/DDBJ databases">
        <title>Genomic insights into the evolutionary origins and pathogenicity of five Vibrio parahaemolyticus strains isolated from the shrimp with acute hepatopancreatic necrosis disease (AHPND).</title>
        <authorList>
            <person name="Yang Q."/>
            <person name="Dong X."/>
            <person name="Xie G."/>
            <person name="Fu S."/>
            <person name="Zou P."/>
            <person name="Sun J."/>
            <person name="Wang Y."/>
            <person name="Huang J."/>
        </authorList>
    </citation>
    <scope>NUCLEOTIDE SEQUENCE [LARGE SCALE GENOMIC DNA]</scope>
    <source>
        <strain evidence="1 2">20160303005-1</strain>
    </source>
</reference>